<dbReference type="PANTHER" id="PTHR42850">
    <property type="entry name" value="METALLOPHOSPHOESTERASE"/>
    <property type="match status" value="1"/>
</dbReference>
<name>A0ABW5BSY1_9BACI</name>
<dbReference type="Proteomes" id="UP001597318">
    <property type="component" value="Unassembled WGS sequence"/>
</dbReference>
<sequence length="244" mass="27933">MERIAIISDIHGNIPALDAVLDDIKQKKIQRIFCLGDLVGKGPDSYKVIQKIRQSCEKVIKGNWDDFITKETEFESLKWHQHQLTADQNLYLESLPFSYDFYMSGKLIRLFHASPHSVYTRVQPWDSIETRLGMFTNTDYTGLSTYQPDVVGYGDVHHAFIQHIDGKTLFNTGSVGNPLDLTQASYTIVEGEYDSKREAGFNITFVRVPYNIERAIQLAKDAEMPDLEPYIQELTTAKYRGLNN</sequence>
<feature type="domain" description="Calcineurin-like phosphoesterase" evidence="2">
    <location>
        <begin position="3"/>
        <end position="190"/>
    </location>
</feature>
<dbReference type="InterPro" id="IPR011152">
    <property type="entry name" value="Pesterase_MJ0912"/>
</dbReference>
<dbReference type="RefSeq" id="WP_379050492.1">
    <property type="nucleotide sequence ID" value="NZ_JBHUIK010000001.1"/>
</dbReference>
<accession>A0ABW5BSY1</accession>
<dbReference type="PANTHER" id="PTHR42850:SF2">
    <property type="entry name" value="BLL5683 PROTEIN"/>
    <property type="match status" value="1"/>
</dbReference>
<dbReference type="InterPro" id="IPR029052">
    <property type="entry name" value="Metallo-depent_PP-like"/>
</dbReference>
<dbReference type="InterPro" id="IPR024654">
    <property type="entry name" value="Calcineurin-like_PHP_lpxH"/>
</dbReference>
<comment type="caution">
    <text evidence="3">The sequence shown here is derived from an EMBL/GenBank/DDBJ whole genome shotgun (WGS) entry which is preliminary data.</text>
</comment>
<comment type="similarity">
    <text evidence="1">Belongs to the metallophosphoesterase superfamily. YfcE family.</text>
</comment>
<dbReference type="SUPFAM" id="SSF56300">
    <property type="entry name" value="Metallo-dependent phosphatases"/>
    <property type="match status" value="1"/>
</dbReference>
<dbReference type="Gene3D" id="3.60.21.10">
    <property type="match status" value="1"/>
</dbReference>
<dbReference type="PIRSF" id="PIRSF000883">
    <property type="entry name" value="Pesterase_MJ0912"/>
    <property type="match status" value="1"/>
</dbReference>
<evidence type="ECO:0000259" key="2">
    <source>
        <dbReference type="Pfam" id="PF12850"/>
    </source>
</evidence>
<organism evidence="3 4">
    <name type="scientific">Metabacillus endolithicus</name>
    <dbReference type="NCBI Taxonomy" id="1535204"/>
    <lineage>
        <taxon>Bacteria</taxon>
        <taxon>Bacillati</taxon>
        <taxon>Bacillota</taxon>
        <taxon>Bacilli</taxon>
        <taxon>Bacillales</taxon>
        <taxon>Bacillaceae</taxon>
        <taxon>Metabacillus</taxon>
    </lineage>
</organism>
<protein>
    <submittedName>
        <fullName evidence="3">Metallophosphoesterase family protein</fullName>
    </submittedName>
</protein>
<reference evidence="4" key="1">
    <citation type="journal article" date="2019" name="Int. J. Syst. Evol. Microbiol.">
        <title>The Global Catalogue of Microorganisms (GCM) 10K type strain sequencing project: providing services to taxonomists for standard genome sequencing and annotation.</title>
        <authorList>
            <consortium name="The Broad Institute Genomics Platform"/>
            <consortium name="The Broad Institute Genome Sequencing Center for Infectious Disease"/>
            <person name="Wu L."/>
            <person name="Ma J."/>
        </authorList>
    </citation>
    <scope>NUCLEOTIDE SEQUENCE [LARGE SCALE GENOMIC DNA]</scope>
    <source>
        <strain evidence="4">CGMCC 1.15474</strain>
    </source>
</reference>
<keyword evidence="4" id="KW-1185">Reference proteome</keyword>
<proteinExistence type="inferred from homology"/>
<evidence type="ECO:0000313" key="3">
    <source>
        <dbReference type="EMBL" id="MFD2213182.1"/>
    </source>
</evidence>
<dbReference type="Pfam" id="PF12850">
    <property type="entry name" value="Metallophos_2"/>
    <property type="match status" value="1"/>
</dbReference>
<dbReference type="InterPro" id="IPR050126">
    <property type="entry name" value="Ap4A_hydrolase"/>
</dbReference>
<gene>
    <name evidence="3" type="ORF">ACFSKK_05565</name>
</gene>
<evidence type="ECO:0000313" key="4">
    <source>
        <dbReference type="Proteomes" id="UP001597318"/>
    </source>
</evidence>
<evidence type="ECO:0000256" key="1">
    <source>
        <dbReference type="ARBA" id="ARBA00008950"/>
    </source>
</evidence>
<dbReference type="EMBL" id="JBHUIK010000001">
    <property type="protein sequence ID" value="MFD2213182.1"/>
    <property type="molecule type" value="Genomic_DNA"/>
</dbReference>